<keyword evidence="3" id="KW-0576">Peroxisome</keyword>
<keyword evidence="5" id="KW-1185">Reference proteome</keyword>
<comment type="similarity">
    <text evidence="1 3">Belongs to the peroxin-16 family.</text>
</comment>
<proteinExistence type="inferred from homology"/>
<reference evidence="5" key="1">
    <citation type="journal article" date="2010" name="Nature">
        <title>The Amphimedon queenslandica genome and the evolution of animal complexity.</title>
        <authorList>
            <person name="Srivastava M."/>
            <person name="Simakov O."/>
            <person name="Chapman J."/>
            <person name="Fahey B."/>
            <person name="Gauthier M.E."/>
            <person name="Mitros T."/>
            <person name="Richards G.S."/>
            <person name="Conaco C."/>
            <person name="Dacre M."/>
            <person name="Hellsten U."/>
            <person name="Larroux C."/>
            <person name="Putnam N.H."/>
            <person name="Stanke M."/>
            <person name="Adamska M."/>
            <person name="Darling A."/>
            <person name="Degnan S.M."/>
            <person name="Oakley T.H."/>
            <person name="Plachetzki D.C."/>
            <person name="Zhai Y."/>
            <person name="Adamski M."/>
            <person name="Calcino A."/>
            <person name="Cummins S.F."/>
            <person name="Goodstein D.M."/>
            <person name="Harris C."/>
            <person name="Jackson D.J."/>
            <person name="Leys S.P."/>
            <person name="Shu S."/>
            <person name="Woodcroft B.J."/>
            <person name="Vervoort M."/>
            <person name="Kosik K.S."/>
            <person name="Manning G."/>
            <person name="Degnan B.M."/>
            <person name="Rokhsar D.S."/>
        </authorList>
    </citation>
    <scope>NUCLEOTIDE SEQUENCE [LARGE SCALE GENOMIC DNA]</scope>
</reference>
<dbReference type="InterPro" id="IPR013919">
    <property type="entry name" value="Pex16"/>
</dbReference>
<evidence type="ECO:0000256" key="2">
    <source>
        <dbReference type="ARBA" id="ARBA00018577"/>
    </source>
</evidence>
<keyword evidence="3" id="KW-0962">Peroxisome biogenesis</keyword>
<protein>
    <recommendedName>
        <fullName evidence="2 3">Peroxisomal membrane protein PEX16</fullName>
    </recommendedName>
</protein>
<dbReference type="Pfam" id="PF08610">
    <property type="entry name" value="Pex16"/>
    <property type="match status" value="1"/>
</dbReference>
<dbReference type="GO" id="GO:0007031">
    <property type="term" value="P:peroxisome organization"/>
    <property type="evidence" value="ECO:0007669"/>
    <property type="project" value="UniProtKB-KW"/>
</dbReference>
<evidence type="ECO:0000256" key="3">
    <source>
        <dbReference type="RuleBase" id="RU365003"/>
    </source>
</evidence>
<dbReference type="EnsemblMetazoa" id="XM_020001148.1">
    <property type="protein sequence ID" value="XP_019856707.1"/>
    <property type="gene ID" value="LOC109585162"/>
</dbReference>
<accession>A0AAN0JIW3</accession>
<reference evidence="4" key="2">
    <citation type="submission" date="2024-06" db="UniProtKB">
        <authorList>
            <consortium name="EnsemblMetazoa"/>
        </authorList>
    </citation>
    <scope>IDENTIFICATION</scope>
</reference>
<dbReference type="RefSeq" id="XP_019856707.1">
    <property type="nucleotide sequence ID" value="XM_020001148.1"/>
</dbReference>
<evidence type="ECO:0000313" key="4">
    <source>
        <dbReference type="EnsemblMetazoa" id="XP_019856707.1"/>
    </source>
</evidence>
<dbReference type="Proteomes" id="UP000007879">
    <property type="component" value="Unassembled WGS sequence"/>
</dbReference>
<comment type="subcellular location">
    <subcellularLocation>
        <location evidence="3">Peroxisome membrane</location>
    </subcellularLocation>
</comment>
<name>A0AAN0JIW3_AMPQE</name>
<dbReference type="KEGG" id="aqu:109585162"/>
<evidence type="ECO:0000256" key="1">
    <source>
        <dbReference type="ARBA" id="ARBA00009505"/>
    </source>
</evidence>
<dbReference type="PANTHER" id="PTHR13299">
    <property type="entry name" value="PEROXISOMAL MEMBRANE PROTEIN PEX16"/>
    <property type="match status" value="1"/>
</dbReference>
<dbReference type="AlphaFoldDB" id="A0AAN0JIW3"/>
<evidence type="ECO:0000313" key="5">
    <source>
        <dbReference type="Proteomes" id="UP000007879"/>
    </source>
</evidence>
<dbReference type="GO" id="GO:0005778">
    <property type="term" value="C:peroxisomal membrane"/>
    <property type="evidence" value="ECO:0007669"/>
    <property type="project" value="UniProtKB-SubCell"/>
</dbReference>
<sequence length="270" mass="30696">MSVPNSTPNSSANFLQTLQDLMRRYEDAIIKNPSLATRTESILKFASYIVPGYFSGGGIGAQRLSELGYCISNLYKLLNDYVISKRCHSSTKINYLPLPQQRLLWLLALMENTEVVLELFGDYIYRDFGKWVVILWMRLIKAIMQCIVIFKYRSCILASPPVPSVERNEATLNQTNTIQQEPHDGQPAAYLGQRTGKVIRSIHSELQVVETQTGTRNRNRDSELNTKQLVAEGLHISRPLVHLFSMVLFQESSWKPWLVSLAMDVIRATG</sequence>
<dbReference type="PANTHER" id="PTHR13299:SF0">
    <property type="entry name" value="PEROXISOMAL MEMBRANE PROTEIN PEX16"/>
    <property type="match status" value="1"/>
</dbReference>
<organism evidence="4 5">
    <name type="scientific">Amphimedon queenslandica</name>
    <name type="common">Sponge</name>
    <dbReference type="NCBI Taxonomy" id="400682"/>
    <lineage>
        <taxon>Eukaryota</taxon>
        <taxon>Metazoa</taxon>
        <taxon>Porifera</taxon>
        <taxon>Demospongiae</taxon>
        <taxon>Heteroscleromorpha</taxon>
        <taxon>Haplosclerida</taxon>
        <taxon>Niphatidae</taxon>
        <taxon>Amphimedon</taxon>
    </lineage>
</organism>
<dbReference type="GeneID" id="109585162"/>